<dbReference type="Proteomes" id="UP000265768">
    <property type="component" value="Unassembled WGS sequence"/>
</dbReference>
<organism evidence="1 2">
    <name type="scientific">Bailinhaonella thermotolerans</name>
    <dbReference type="NCBI Taxonomy" id="1070861"/>
    <lineage>
        <taxon>Bacteria</taxon>
        <taxon>Bacillati</taxon>
        <taxon>Actinomycetota</taxon>
        <taxon>Actinomycetes</taxon>
        <taxon>Streptosporangiales</taxon>
        <taxon>Streptosporangiaceae</taxon>
        <taxon>Bailinhaonella</taxon>
    </lineage>
</organism>
<gene>
    <name evidence="1" type="ORF">D5H75_13665</name>
</gene>
<accession>A0A3A4AT74</accession>
<comment type="caution">
    <text evidence="1">The sequence shown here is derived from an EMBL/GenBank/DDBJ whole genome shotgun (WGS) entry which is preliminary data.</text>
</comment>
<dbReference type="RefSeq" id="WP_119926812.1">
    <property type="nucleotide sequence ID" value="NZ_QZEY01000004.1"/>
</dbReference>
<protein>
    <submittedName>
        <fullName evidence="1">Uncharacterized protein</fullName>
    </submittedName>
</protein>
<dbReference type="AlphaFoldDB" id="A0A3A4AT74"/>
<proteinExistence type="predicted"/>
<dbReference type="EMBL" id="QZEY01000004">
    <property type="protein sequence ID" value="RJL32563.1"/>
    <property type="molecule type" value="Genomic_DNA"/>
</dbReference>
<name>A0A3A4AT74_9ACTN</name>
<evidence type="ECO:0000313" key="1">
    <source>
        <dbReference type="EMBL" id="RJL32563.1"/>
    </source>
</evidence>
<reference evidence="1 2" key="1">
    <citation type="submission" date="2018-09" db="EMBL/GenBank/DDBJ databases">
        <title>YIM 75507 draft genome.</title>
        <authorList>
            <person name="Tang S."/>
            <person name="Feng Y."/>
        </authorList>
    </citation>
    <scope>NUCLEOTIDE SEQUENCE [LARGE SCALE GENOMIC DNA]</scope>
    <source>
        <strain evidence="1 2">YIM 75507</strain>
    </source>
</reference>
<evidence type="ECO:0000313" key="2">
    <source>
        <dbReference type="Proteomes" id="UP000265768"/>
    </source>
</evidence>
<sequence>MPDTSWVRYLEEVPDWIIEAAEGKGFGDFYGLLSSHCKGWTGLDGANFVVHGFKFRHLGEVWIKDRSVPDLLILISRVERAYTRGARALDALEQAVESGRADIREAKVKAGGDAQAEGGDP</sequence>
<keyword evidence="2" id="KW-1185">Reference proteome</keyword>